<evidence type="ECO:0000259" key="11">
    <source>
        <dbReference type="Pfam" id="PF17767"/>
    </source>
</evidence>
<dbReference type="PIRSF" id="PIRSF000484">
    <property type="entry name" value="NAPRT"/>
    <property type="match status" value="1"/>
</dbReference>
<evidence type="ECO:0000313" key="30">
    <source>
        <dbReference type="Proteomes" id="UP000029844"/>
    </source>
</evidence>
<dbReference type="NCBIfam" id="NF009131">
    <property type="entry name" value="PRK12484.1"/>
    <property type="match status" value="1"/>
</dbReference>
<dbReference type="NCBIfam" id="NF006694">
    <property type="entry name" value="PRK09243.1-1"/>
    <property type="match status" value="1"/>
</dbReference>
<dbReference type="PANTHER" id="PTHR11098:SF1">
    <property type="entry name" value="NICOTINATE PHOSPHORIBOSYLTRANSFERASE"/>
    <property type="match status" value="1"/>
</dbReference>
<evidence type="ECO:0000313" key="25">
    <source>
        <dbReference type="EMBL" id="MBC2239263.1"/>
    </source>
</evidence>
<dbReference type="GeneID" id="58717950"/>
<evidence type="ECO:0000313" key="45">
    <source>
        <dbReference type="Proteomes" id="UP000585696"/>
    </source>
</evidence>
<comment type="function">
    <text evidence="9">Catalyzes the first step in the biosynthesis of NAD from nicotinic acid, the ATP-dependent synthesis of beta-nicotinate D-ribonucleotide from nicotinate and 5-phospho-D-ribose 1-phosphate.</text>
</comment>
<evidence type="ECO:0000256" key="5">
    <source>
        <dbReference type="ARBA" id="ARBA00022598"/>
    </source>
</evidence>
<comment type="similarity">
    <text evidence="2 9">Belongs to the NAPRTase family.</text>
</comment>
<dbReference type="Proteomes" id="UP000585696">
    <property type="component" value="Unassembled WGS sequence"/>
</dbReference>
<evidence type="ECO:0000313" key="31">
    <source>
        <dbReference type="Proteomes" id="UP000529446"/>
    </source>
</evidence>
<dbReference type="AlphaFoldDB" id="A0A099W698"/>
<evidence type="ECO:0000313" key="44">
    <source>
        <dbReference type="Proteomes" id="UP000574104"/>
    </source>
</evidence>
<dbReference type="Pfam" id="PF17956">
    <property type="entry name" value="NAPRTase_C"/>
    <property type="match status" value="1"/>
</dbReference>
<evidence type="ECO:0000313" key="40">
    <source>
        <dbReference type="Proteomes" id="UP000547643"/>
    </source>
</evidence>
<dbReference type="InterPro" id="IPR007229">
    <property type="entry name" value="Nic_PRibTrfase-Fam"/>
</dbReference>
<dbReference type="Proteomes" id="UP000586951">
    <property type="component" value="Unassembled WGS sequence"/>
</dbReference>
<dbReference type="EMBL" id="JNFA01000024">
    <property type="protein sequence ID" value="KGL40472.1"/>
    <property type="molecule type" value="Genomic_DNA"/>
</dbReference>
<evidence type="ECO:0000256" key="1">
    <source>
        <dbReference type="ARBA" id="ARBA00004952"/>
    </source>
</evidence>
<comment type="PTM">
    <text evidence="9">Transiently phosphorylated on a His residue during the reaction cycle. Phosphorylation strongly increases the affinity for substrates and increases the rate of nicotinate D-ribonucleotide production. Dephosphorylation regenerates the low-affinity form of the enzyme, leading to product release.</text>
</comment>
<dbReference type="SUPFAM" id="SSF51690">
    <property type="entry name" value="Nicotinate/Quinolinate PRTase C-terminal domain-like"/>
    <property type="match status" value="1"/>
</dbReference>
<evidence type="ECO:0000256" key="4">
    <source>
        <dbReference type="ARBA" id="ARBA00022553"/>
    </source>
</evidence>
<evidence type="ECO:0000313" key="27">
    <source>
        <dbReference type="EMBL" id="MBC2285520.1"/>
    </source>
</evidence>
<protein>
    <recommendedName>
        <fullName evidence="3 9">Nicotinate phosphoribosyltransferase</fullName>
        <ecNumber evidence="3 9">6.3.4.21</ecNumber>
    </recommendedName>
</protein>
<dbReference type="InterPro" id="IPR041619">
    <property type="entry name" value="NAPRTase_C"/>
</dbReference>
<dbReference type="EMBL" id="JAARYY010000001">
    <property type="protein sequence ID" value="MBC2242868.1"/>
    <property type="molecule type" value="Genomic_DNA"/>
</dbReference>
<dbReference type="Proteomes" id="UP000541955">
    <property type="component" value="Unassembled WGS sequence"/>
</dbReference>
<evidence type="ECO:0000313" key="18">
    <source>
        <dbReference type="EMBL" id="MBC1614564.1"/>
    </source>
</evidence>
<feature type="domain" description="Nicotinate/nicotinamide phosphoribosyltransferase" evidence="10">
    <location>
        <begin position="156"/>
        <end position="337"/>
    </location>
</feature>
<dbReference type="eggNOG" id="COG1488">
    <property type="taxonomic scope" value="Bacteria"/>
</dbReference>
<dbReference type="Proteomes" id="UP000529446">
    <property type="component" value="Unassembled WGS sequence"/>
</dbReference>
<dbReference type="Gene3D" id="3.20.140.10">
    <property type="entry name" value="nicotinate phosphoribosyltransferase"/>
    <property type="match status" value="1"/>
</dbReference>
<dbReference type="EMBL" id="JAARRU010000001">
    <property type="protein sequence ID" value="MBC1564609.1"/>
    <property type="molecule type" value="Genomic_DNA"/>
</dbReference>
<evidence type="ECO:0000256" key="7">
    <source>
        <dbReference type="ARBA" id="ARBA00022679"/>
    </source>
</evidence>
<comment type="caution">
    <text evidence="13">The sequence shown here is derived from an EMBL/GenBank/DDBJ whole genome shotgun (WGS) entry which is preliminary data.</text>
</comment>
<evidence type="ECO:0000313" key="36">
    <source>
        <dbReference type="Proteomes" id="UP000543379"/>
    </source>
</evidence>
<evidence type="ECO:0000313" key="26">
    <source>
        <dbReference type="EMBL" id="MBC2242868.1"/>
    </source>
</evidence>
<dbReference type="Gene3D" id="3.20.20.70">
    <property type="entry name" value="Aldolase class I"/>
    <property type="match status" value="1"/>
</dbReference>
<evidence type="ECO:0000313" key="46">
    <source>
        <dbReference type="Proteomes" id="UP000586951"/>
    </source>
</evidence>
<dbReference type="Proteomes" id="UP000574104">
    <property type="component" value="Unassembled WGS sequence"/>
</dbReference>
<dbReference type="EMBL" id="JAARRW010000001">
    <property type="protein sequence ID" value="MBC1560846.1"/>
    <property type="molecule type" value="Genomic_DNA"/>
</dbReference>
<evidence type="ECO:0000313" key="20">
    <source>
        <dbReference type="EMBL" id="MBC1793667.1"/>
    </source>
</evidence>
<keyword evidence="5 9" id="KW-0436">Ligase</keyword>
<dbReference type="NCBIfam" id="TIGR01513">
    <property type="entry name" value="NAPRTase_put"/>
    <property type="match status" value="1"/>
</dbReference>
<dbReference type="FunFam" id="3.20.20.70:FF:000076">
    <property type="entry name" value="Nicotinate phosphoribosyltransferase"/>
    <property type="match status" value="1"/>
</dbReference>
<dbReference type="Proteomes" id="UP000541735">
    <property type="component" value="Unassembled WGS sequence"/>
</dbReference>
<dbReference type="SUPFAM" id="SSF54675">
    <property type="entry name" value="Nicotinate/Quinolinate PRTase N-terminal domain-like"/>
    <property type="match status" value="1"/>
</dbReference>
<dbReference type="InterPro" id="IPR036068">
    <property type="entry name" value="Nicotinate_pribotase-like_C"/>
</dbReference>
<proteinExistence type="inferred from homology"/>
<evidence type="ECO:0000256" key="8">
    <source>
        <dbReference type="ARBA" id="ARBA00048668"/>
    </source>
</evidence>
<sequence>MTLFPDDSKTLHTDLYQINMMKAYWDDNIHERRAVFEVFFRDMPFDTGFCVFAGLERIIDYMENLRFTESDIAYLREETAFEEEFLDYLKNLRFTGTIRSVVEGEFVFKTEPIIQVEANLAEAQLIETALLNIVNFQTLIATKAARIKNVVEGEPLAEFGTRRAQEMDAALWGTRAAYIGGCDSTSNIRAGKIFGIPVSGTMAHSMVQAYRDEYKAFKRYAETHKDSIFLVDTYDTLKSGIPNAIKVAQEMGDAINFIGIRLDSGDMAFLSKKARQMLDEAGFPDAKIFASSDLDETTILHLKAQKAKIDAWGVGTKLITAYDQPALGAVYKLVAIADENDVLQDSIKLSSNTEKVTTPAKKNVYRIITHEDGPKAEGDYICLENESLEGVTSLTMFHPVHTYITKEVENFEAKELLVPIYENGELVYQRPSLEQTRKYKEENLALLWDEYQRTVRPEQYPVDLSVKCWKNKMQNIENVRKTVQKHSPVNFDLPF</sequence>
<reference evidence="13 30" key="1">
    <citation type="submission" date="2014-05" db="EMBL/GenBank/DDBJ databases">
        <title>Novel Listeriaceae from food processing environments.</title>
        <authorList>
            <person name="den Bakker H.C."/>
        </authorList>
    </citation>
    <scope>NUCLEOTIDE SEQUENCE [LARGE SCALE GENOMIC DNA]</scope>
    <source>
        <strain evidence="13 30">FSL A5-0281</strain>
    </source>
</reference>
<evidence type="ECO:0000313" key="34">
    <source>
        <dbReference type="Proteomes" id="UP000541955"/>
    </source>
</evidence>
<dbReference type="EMBL" id="JAARPT010000001">
    <property type="protein sequence ID" value="MBC1400377.1"/>
    <property type="molecule type" value="Genomic_DNA"/>
</dbReference>
<dbReference type="Proteomes" id="UP000543005">
    <property type="component" value="Unassembled WGS sequence"/>
</dbReference>
<dbReference type="InterPro" id="IPR013785">
    <property type="entry name" value="Aldolase_TIM"/>
</dbReference>
<feature type="domain" description="Nicotinate phosphoribosyltransferase N-terminal" evidence="11">
    <location>
        <begin position="11"/>
        <end position="135"/>
    </location>
</feature>
<evidence type="ECO:0000256" key="6">
    <source>
        <dbReference type="ARBA" id="ARBA00022642"/>
    </source>
</evidence>
<dbReference type="EMBL" id="JAARVG010000008">
    <property type="protein sequence ID" value="MBC1793667.1"/>
    <property type="molecule type" value="Genomic_DNA"/>
</dbReference>
<evidence type="ECO:0000259" key="12">
    <source>
        <dbReference type="Pfam" id="PF17956"/>
    </source>
</evidence>
<dbReference type="NCBIfam" id="NF006695">
    <property type="entry name" value="PRK09243.1-2"/>
    <property type="match status" value="1"/>
</dbReference>
<dbReference type="Proteomes" id="UP000553016">
    <property type="component" value="Unassembled WGS sequence"/>
</dbReference>
<dbReference type="Pfam" id="PF04095">
    <property type="entry name" value="NAPRTase"/>
    <property type="match status" value="1"/>
</dbReference>
<dbReference type="EMBL" id="JAARUV010000001">
    <property type="protein sequence ID" value="MBC1778089.1"/>
    <property type="molecule type" value="Genomic_DNA"/>
</dbReference>
<dbReference type="InterPro" id="IPR006405">
    <property type="entry name" value="Nic_PRibTrfase_pncB"/>
</dbReference>
<dbReference type="EMBL" id="JAARZS010000047">
    <property type="protein sequence ID" value="MBC2285520.1"/>
    <property type="molecule type" value="Genomic_DNA"/>
</dbReference>
<comment type="catalytic activity">
    <reaction evidence="8 9">
        <text>5-phospho-alpha-D-ribose 1-diphosphate + nicotinate + ATP + H2O = nicotinate beta-D-ribonucleotide + ADP + phosphate + diphosphate</text>
        <dbReference type="Rhea" id="RHEA:36163"/>
        <dbReference type="ChEBI" id="CHEBI:15377"/>
        <dbReference type="ChEBI" id="CHEBI:30616"/>
        <dbReference type="ChEBI" id="CHEBI:32544"/>
        <dbReference type="ChEBI" id="CHEBI:33019"/>
        <dbReference type="ChEBI" id="CHEBI:43474"/>
        <dbReference type="ChEBI" id="CHEBI:57502"/>
        <dbReference type="ChEBI" id="CHEBI:58017"/>
        <dbReference type="ChEBI" id="CHEBI:456216"/>
        <dbReference type="EC" id="6.3.4.21"/>
    </reaction>
</comment>
<evidence type="ECO:0000313" key="28">
    <source>
        <dbReference type="EMBL" id="MBC2292558.1"/>
    </source>
</evidence>
<dbReference type="EC" id="6.3.4.21" evidence="3 9"/>
<dbReference type="UniPathway" id="UPA00253">
    <property type="reaction ID" value="UER00457"/>
</dbReference>
<keyword evidence="7 9" id="KW-0808">Transferase</keyword>
<dbReference type="InterPro" id="IPR040727">
    <property type="entry name" value="NAPRTase_N"/>
</dbReference>
<dbReference type="Proteomes" id="UP000548082">
    <property type="component" value="Unassembled WGS sequence"/>
</dbReference>
<dbReference type="NCBIfam" id="NF006697">
    <property type="entry name" value="PRK09243.1-4"/>
    <property type="match status" value="1"/>
</dbReference>
<evidence type="ECO:0000313" key="39">
    <source>
        <dbReference type="Proteomes" id="UP000546806"/>
    </source>
</evidence>
<dbReference type="STRING" id="1552123.EP57_11310"/>
<dbReference type="InterPro" id="IPR041525">
    <property type="entry name" value="N/Namide_PRibTrfase"/>
</dbReference>
<evidence type="ECO:0000313" key="21">
    <source>
        <dbReference type="EMBL" id="MBC1795466.1"/>
    </source>
</evidence>
<organism evidence="13 30">
    <name type="scientific">Listeria booriae</name>
    <dbReference type="NCBI Taxonomy" id="1552123"/>
    <lineage>
        <taxon>Bacteria</taxon>
        <taxon>Bacillati</taxon>
        <taxon>Bacillota</taxon>
        <taxon>Bacilli</taxon>
        <taxon>Bacillales</taxon>
        <taxon>Listeriaceae</taxon>
        <taxon>Listeria</taxon>
    </lineage>
</organism>
<evidence type="ECO:0000313" key="29">
    <source>
        <dbReference type="EMBL" id="MBC2372731.1"/>
    </source>
</evidence>
<keyword evidence="30" id="KW-1185">Reference proteome</keyword>
<evidence type="ECO:0000313" key="41">
    <source>
        <dbReference type="Proteomes" id="UP000548082"/>
    </source>
</evidence>
<dbReference type="PANTHER" id="PTHR11098">
    <property type="entry name" value="NICOTINATE PHOSPHORIBOSYLTRANSFERASE"/>
    <property type="match status" value="1"/>
</dbReference>
<dbReference type="CDD" id="cd01570">
    <property type="entry name" value="NAPRTase_A"/>
    <property type="match status" value="1"/>
</dbReference>
<evidence type="ECO:0000313" key="35">
    <source>
        <dbReference type="Proteomes" id="UP000543005"/>
    </source>
</evidence>
<dbReference type="Proteomes" id="UP000029844">
    <property type="component" value="Unassembled WGS sequence"/>
</dbReference>
<dbReference type="EMBL" id="JAARXI010000006">
    <property type="protein sequence ID" value="MBC2117328.1"/>
    <property type="molecule type" value="Genomic_DNA"/>
</dbReference>
<evidence type="ECO:0000313" key="19">
    <source>
        <dbReference type="EMBL" id="MBC1778089.1"/>
    </source>
</evidence>
<accession>A0A099W698</accession>
<dbReference type="EMBL" id="JAARVD010000001">
    <property type="protein sequence ID" value="MBC1795466.1"/>
    <property type="molecule type" value="Genomic_DNA"/>
</dbReference>
<evidence type="ECO:0000313" key="23">
    <source>
        <dbReference type="EMBL" id="MBC2117328.1"/>
    </source>
</evidence>
<evidence type="ECO:0000259" key="10">
    <source>
        <dbReference type="Pfam" id="PF04095"/>
    </source>
</evidence>
<evidence type="ECO:0000313" key="32">
    <source>
        <dbReference type="Proteomes" id="UP000539064"/>
    </source>
</evidence>
<evidence type="ECO:0000313" key="43">
    <source>
        <dbReference type="Proteomes" id="UP000553016"/>
    </source>
</evidence>
<evidence type="ECO:0000313" key="17">
    <source>
        <dbReference type="EMBL" id="MBC1564609.1"/>
    </source>
</evidence>
<dbReference type="Proteomes" id="UP000546806">
    <property type="component" value="Unassembled WGS sequence"/>
</dbReference>
<evidence type="ECO:0000313" key="38">
    <source>
        <dbReference type="Proteomes" id="UP000546244"/>
    </source>
</evidence>
<dbReference type="Pfam" id="PF17767">
    <property type="entry name" value="NAPRTase_N"/>
    <property type="match status" value="1"/>
</dbReference>
<evidence type="ECO:0000313" key="22">
    <source>
        <dbReference type="EMBL" id="MBC2003868.1"/>
    </source>
</evidence>
<dbReference type="RefSeq" id="WP_036086697.1">
    <property type="nucleotide sequence ID" value="NZ_CBCSHQ010000002.1"/>
</dbReference>
<evidence type="ECO:0000256" key="2">
    <source>
        <dbReference type="ARBA" id="ARBA00010897"/>
    </source>
</evidence>
<name>A0A099W698_9LIST</name>
<dbReference type="Proteomes" id="UP000547643">
    <property type="component" value="Unassembled WGS sequence"/>
</dbReference>
<evidence type="ECO:0000256" key="9">
    <source>
        <dbReference type="RuleBase" id="RU365100"/>
    </source>
</evidence>
<dbReference type="Proteomes" id="UP000539064">
    <property type="component" value="Unassembled WGS sequence"/>
</dbReference>
<keyword evidence="4" id="KW-0597">Phosphoprotein</keyword>
<evidence type="ECO:0000256" key="3">
    <source>
        <dbReference type="ARBA" id="ARBA00013236"/>
    </source>
</evidence>
<dbReference type="EMBL" id="JAARWW010000003">
    <property type="protein sequence ID" value="MBC2003868.1"/>
    <property type="molecule type" value="Genomic_DNA"/>
</dbReference>
<dbReference type="OrthoDB" id="9770610at2"/>
<dbReference type="Proteomes" id="UP000544413">
    <property type="component" value="Unassembled WGS sequence"/>
</dbReference>
<dbReference type="EMBL" id="JAARMV010000002">
    <property type="protein sequence ID" value="MBC2372731.1"/>
    <property type="molecule type" value="Genomic_DNA"/>
</dbReference>
<gene>
    <name evidence="13" type="ORF">EP57_11310</name>
    <name evidence="14" type="ORF">HB811_01465</name>
    <name evidence="15" type="ORF">HB836_02115</name>
    <name evidence="16" type="ORF">HB902_02095</name>
    <name evidence="18" type="ORF">HB904_00040</name>
    <name evidence="17" type="ORF">HB907_04275</name>
    <name evidence="29" type="ORF">HBP98_12035</name>
    <name evidence="19" type="ORF">HCA46_04500</name>
    <name evidence="20" type="ORF">HCA52_09595</name>
    <name evidence="21" type="ORF">HCA55_01960</name>
    <name evidence="22" type="ORF">HCA78_08825</name>
    <name evidence="23" type="ORF">HCB06_11935</name>
    <name evidence="26" type="ORF">HCB25_02245</name>
    <name evidence="24" type="ORF">HCB27_05975</name>
    <name evidence="25" type="ORF">HCB35_02145</name>
    <name evidence="27" type="ORF">HCB69_14115</name>
    <name evidence="28" type="ORF">HCC36_04870</name>
</gene>
<dbReference type="GO" id="GO:0047280">
    <property type="term" value="F:nicotinamide phosphoribosyltransferase activity"/>
    <property type="evidence" value="ECO:0007669"/>
    <property type="project" value="UniProtKB-ARBA"/>
</dbReference>
<keyword evidence="6 9" id="KW-0662">Pyridine nucleotide biosynthesis</keyword>
<dbReference type="EMBL" id="JAAROV010000001">
    <property type="protein sequence ID" value="MBC1315427.1"/>
    <property type="molecule type" value="Genomic_DNA"/>
</dbReference>
<evidence type="ECO:0000313" key="24">
    <source>
        <dbReference type="EMBL" id="MBC2176151.1"/>
    </source>
</evidence>
<keyword evidence="13" id="KW-0328">Glycosyltransferase</keyword>
<dbReference type="EMBL" id="JAARZA010000001">
    <property type="protein sequence ID" value="MBC2239263.1"/>
    <property type="molecule type" value="Genomic_DNA"/>
</dbReference>
<dbReference type="Proteomes" id="UP000550367">
    <property type="component" value="Unassembled WGS sequence"/>
</dbReference>
<evidence type="ECO:0000313" key="42">
    <source>
        <dbReference type="Proteomes" id="UP000550367"/>
    </source>
</evidence>
<dbReference type="EMBL" id="JAARZT010000007">
    <property type="protein sequence ID" value="MBC2292558.1"/>
    <property type="molecule type" value="Genomic_DNA"/>
</dbReference>
<dbReference type="GO" id="GO:0004516">
    <property type="term" value="F:nicotinate phosphoribosyltransferase activity"/>
    <property type="evidence" value="ECO:0007669"/>
    <property type="project" value="UniProtKB-UniRule"/>
</dbReference>
<dbReference type="EMBL" id="JAARYD010000003">
    <property type="protein sequence ID" value="MBC2176151.1"/>
    <property type="molecule type" value="Genomic_DNA"/>
</dbReference>
<evidence type="ECO:0000313" key="15">
    <source>
        <dbReference type="EMBL" id="MBC1400377.1"/>
    </source>
</evidence>
<comment type="pathway">
    <text evidence="1 9">Cofactor biosynthesis; NAD(+) biosynthesis; nicotinate D-ribonucleotide from nicotinate: step 1/1.</text>
</comment>
<dbReference type="EMBL" id="JAARSH010000001">
    <property type="protein sequence ID" value="MBC1614564.1"/>
    <property type="molecule type" value="Genomic_DNA"/>
</dbReference>
<dbReference type="GO" id="GO:0034355">
    <property type="term" value="P:NAD+ biosynthetic process via the salvage pathway"/>
    <property type="evidence" value="ECO:0007669"/>
    <property type="project" value="TreeGrafter"/>
</dbReference>
<evidence type="ECO:0000313" key="16">
    <source>
        <dbReference type="EMBL" id="MBC1560846.1"/>
    </source>
</evidence>
<evidence type="ECO:0000313" key="33">
    <source>
        <dbReference type="Proteomes" id="UP000541735"/>
    </source>
</evidence>
<reference evidence="31 32" key="2">
    <citation type="submission" date="2020-03" db="EMBL/GenBank/DDBJ databases">
        <title>Soil Listeria distribution.</title>
        <authorList>
            <person name="Liao J."/>
            <person name="Wiedmann M."/>
        </authorList>
    </citation>
    <scope>NUCLEOTIDE SEQUENCE [LARGE SCALE GENOMIC DNA]</scope>
    <source>
        <strain evidence="28 35">FSL L7-0051</strain>
        <strain evidence="27 45">FSL L7-0054</strain>
        <strain evidence="25 43">FSL L7-0149</strain>
        <strain evidence="26 42">FSL L7-0153</strain>
        <strain evidence="24 33">FSL L7-0259</strain>
        <strain evidence="23 31">FSL L7-0360</strain>
        <strain evidence="22 39">FSL L7-0435</strain>
        <strain evidence="20 32">FSL L7-0978</strain>
        <strain evidence="21 41">FSL L7-0990</strain>
        <strain evidence="19 40">FSL L7-1017</strain>
        <strain evidence="18 44">FSL L7-1299</strain>
        <strain evidence="16 34">FSL L7-1387</strain>
        <strain evidence="17 46">FSL L7-1427</strain>
        <strain evidence="15 37">FSL L7-1658</strain>
        <strain evidence="14 36">FSL L7-1816</strain>
        <strain evidence="29 38">FSL L7-1850</strain>
    </source>
</reference>
<dbReference type="Proteomes" id="UP000546244">
    <property type="component" value="Unassembled WGS sequence"/>
</dbReference>
<feature type="domain" description="Nicotinate phosphoribosyltransferase C-terminal" evidence="12">
    <location>
        <begin position="361"/>
        <end position="471"/>
    </location>
</feature>
<evidence type="ECO:0000313" key="37">
    <source>
        <dbReference type="Proteomes" id="UP000544413"/>
    </source>
</evidence>
<dbReference type="Proteomes" id="UP000543379">
    <property type="component" value="Unassembled WGS sequence"/>
</dbReference>
<evidence type="ECO:0000313" key="14">
    <source>
        <dbReference type="EMBL" id="MBC1315427.1"/>
    </source>
</evidence>
<evidence type="ECO:0000313" key="13">
    <source>
        <dbReference type="EMBL" id="KGL40472.1"/>
    </source>
</evidence>
<dbReference type="GO" id="GO:0005829">
    <property type="term" value="C:cytosol"/>
    <property type="evidence" value="ECO:0007669"/>
    <property type="project" value="TreeGrafter"/>
</dbReference>